<protein>
    <submittedName>
        <fullName evidence="1">Uncharacterized protein</fullName>
    </submittedName>
</protein>
<dbReference type="KEGG" id="nsh:GXM_02984"/>
<accession>A0A5P8VYP3</accession>
<dbReference type="EMBL" id="CP045226">
    <property type="protein sequence ID" value="QFS45507.1"/>
    <property type="molecule type" value="Genomic_DNA"/>
</dbReference>
<keyword evidence="2" id="KW-1185">Reference proteome</keyword>
<evidence type="ECO:0000313" key="2">
    <source>
        <dbReference type="Proteomes" id="UP000326678"/>
    </source>
</evidence>
<reference evidence="1 2" key="1">
    <citation type="submission" date="2019-10" db="EMBL/GenBank/DDBJ databases">
        <title>Genomic and transcriptomic insights into the perfect genentic adaptation of a filamentous nitrogen-fixing cyanobacterium to rice fields.</title>
        <authorList>
            <person name="Chen Z."/>
        </authorList>
    </citation>
    <scope>NUCLEOTIDE SEQUENCE [LARGE SCALE GENOMIC DNA]</scope>
    <source>
        <strain evidence="1">CCNUC1</strain>
    </source>
</reference>
<dbReference type="AlphaFoldDB" id="A0A5P8VYP3"/>
<proteinExistence type="predicted"/>
<sequence>MLDNRVLALTEPDSQVFNQALLKNITNACVLMSKQAFL</sequence>
<organism evidence="1 2">
    <name type="scientific">Nostoc sphaeroides CCNUC1</name>
    <dbReference type="NCBI Taxonomy" id="2653204"/>
    <lineage>
        <taxon>Bacteria</taxon>
        <taxon>Bacillati</taxon>
        <taxon>Cyanobacteriota</taxon>
        <taxon>Cyanophyceae</taxon>
        <taxon>Nostocales</taxon>
        <taxon>Nostocaceae</taxon>
        <taxon>Nostoc</taxon>
    </lineage>
</organism>
<gene>
    <name evidence="1" type="ORF">GXM_02984</name>
</gene>
<dbReference type="Proteomes" id="UP000326678">
    <property type="component" value="Chromosome Gxm1"/>
</dbReference>
<name>A0A5P8VYP3_9NOSO</name>
<evidence type="ECO:0000313" key="1">
    <source>
        <dbReference type="EMBL" id="QFS45507.1"/>
    </source>
</evidence>